<dbReference type="AlphaFoldDB" id="A0A937KCW4"/>
<dbReference type="RefSeq" id="WP_202854961.1">
    <property type="nucleotide sequence ID" value="NZ_JAEUGD010000014.1"/>
</dbReference>
<keyword evidence="2" id="KW-1185">Reference proteome</keyword>
<evidence type="ECO:0000313" key="2">
    <source>
        <dbReference type="Proteomes" id="UP000614216"/>
    </source>
</evidence>
<gene>
    <name evidence="1" type="ORF">JMN32_03800</name>
</gene>
<evidence type="ECO:0000313" key="1">
    <source>
        <dbReference type="EMBL" id="MBL6445415.1"/>
    </source>
</evidence>
<dbReference type="Proteomes" id="UP000614216">
    <property type="component" value="Unassembled WGS sequence"/>
</dbReference>
<proteinExistence type="predicted"/>
<protein>
    <submittedName>
        <fullName evidence="1">Uncharacterized protein</fullName>
    </submittedName>
</protein>
<reference evidence="1" key="1">
    <citation type="submission" date="2021-01" db="EMBL/GenBank/DDBJ databases">
        <title>Fulvivirga kasyanovii gen. nov., sp nov., a novel member of the phylum Bacteroidetes isolated from seawater in a mussel farm.</title>
        <authorList>
            <person name="Zhao L.-H."/>
            <person name="Wang Z.-J."/>
        </authorList>
    </citation>
    <scope>NUCLEOTIDE SEQUENCE</scope>
    <source>
        <strain evidence="1">29W222</strain>
    </source>
</reference>
<comment type="caution">
    <text evidence="1">The sequence shown here is derived from an EMBL/GenBank/DDBJ whole genome shotgun (WGS) entry which is preliminary data.</text>
</comment>
<organism evidence="1 2">
    <name type="scientific">Fulvivirga marina</name>
    <dbReference type="NCBI Taxonomy" id="2494733"/>
    <lineage>
        <taxon>Bacteria</taxon>
        <taxon>Pseudomonadati</taxon>
        <taxon>Bacteroidota</taxon>
        <taxon>Cytophagia</taxon>
        <taxon>Cytophagales</taxon>
        <taxon>Fulvivirgaceae</taxon>
        <taxon>Fulvivirga</taxon>
    </lineage>
</organism>
<sequence>MSSRRVWKDKKAFMADLKQVYQAPTRQAAEMVLQELAQKWLHKYSYAIKGWVDN</sequence>
<name>A0A937KCW4_9BACT</name>
<dbReference type="EMBL" id="JAEUGD010000014">
    <property type="protein sequence ID" value="MBL6445415.1"/>
    <property type="molecule type" value="Genomic_DNA"/>
</dbReference>
<accession>A0A937KCW4</accession>